<keyword evidence="3" id="KW-0378">Hydrolase</keyword>
<dbReference type="FunFam" id="3.30.1390.10:FF:000002">
    <property type="entry name" value="ATP-dependent Clp protease adapter protein ClpS"/>
    <property type="match status" value="1"/>
</dbReference>
<reference evidence="3 4" key="1">
    <citation type="submission" date="2010-08" db="EMBL/GenBank/DDBJ databases">
        <title>The draft genome of Desulfovibrio fructosovorans JJ.</title>
        <authorList>
            <consortium name="US DOE Joint Genome Institute (JGI-PGF)"/>
            <person name="Lucas S."/>
            <person name="Copeland A."/>
            <person name="Lapidus A."/>
            <person name="Cheng J.-F."/>
            <person name="Bruce D."/>
            <person name="Goodwin L."/>
            <person name="Pitluck S."/>
            <person name="Land M.L."/>
            <person name="Hauser L."/>
            <person name="Chang Y.-J."/>
            <person name="Jeffries C."/>
            <person name="Wall J.D."/>
            <person name="Stahl D.A."/>
            <person name="Arkin A.P."/>
            <person name="Dehal P."/>
            <person name="Stolyar S.M."/>
            <person name="Hazen T.C."/>
            <person name="Woyke T.J."/>
        </authorList>
    </citation>
    <scope>NUCLEOTIDE SEQUENCE [LARGE SCALE GENOMIC DNA]</scope>
    <source>
        <strain evidence="3 4">JJ</strain>
    </source>
</reference>
<dbReference type="GO" id="GO:0008233">
    <property type="term" value="F:peptidase activity"/>
    <property type="evidence" value="ECO:0007669"/>
    <property type="project" value="UniProtKB-KW"/>
</dbReference>
<dbReference type="GO" id="GO:0030163">
    <property type="term" value="P:protein catabolic process"/>
    <property type="evidence" value="ECO:0007669"/>
    <property type="project" value="InterPro"/>
</dbReference>
<dbReference type="Gene3D" id="3.30.1390.10">
    <property type="match status" value="1"/>
</dbReference>
<dbReference type="HAMAP" id="MF_00302">
    <property type="entry name" value="ClpS"/>
    <property type="match status" value="1"/>
</dbReference>
<dbReference type="NCBIfam" id="NF000672">
    <property type="entry name" value="PRK00033.1-5"/>
    <property type="match status" value="1"/>
</dbReference>
<dbReference type="AlphaFoldDB" id="E1K2H7"/>
<evidence type="ECO:0000256" key="1">
    <source>
        <dbReference type="HAMAP-Rule" id="MF_00302"/>
    </source>
</evidence>
<evidence type="ECO:0000313" key="3">
    <source>
        <dbReference type="EMBL" id="EFL49178.1"/>
    </source>
</evidence>
<dbReference type="InterPro" id="IPR014719">
    <property type="entry name" value="Ribosomal_bL12_C/ClpS-like"/>
</dbReference>
<gene>
    <name evidence="1" type="primary">clpS</name>
    <name evidence="3" type="ORF">DesfrDRAFT_4077</name>
</gene>
<comment type="subunit">
    <text evidence="1">Binds to the N-terminal domain of the chaperone ClpA.</text>
</comment>
<comment type="similarity">
    <text evidence="1">Belongs to the ClpS family.</text>
</comment>
<dbReference type="InterPro" id="IPR003769">
    <property type="entry name" value="ClpS_core"/>
</dbReference>
<dbReference type="PANTHER" id="PTHR33473">
    <property type="entry name" value="ATP-DEPENDENT CLP PROTEASE ADAPTER PROTEIN CLPS1, CHLOROPLASTIC"/>
    <property type="match status" value="1"/>
</dbReference>
<accession>E1K2H7</accession>
<dbReference type="EMBL" id="AECZ01000059">
    <property type="protein sequence ID" value="EFL49178.1"/>
    <property type="molecule type" value="Genomic_DNA"/>
</dbReference>
<feature type="domain" description="Adaptor protein ClpS core" evidence="2">
    <location>
        <begin position="22"/>
        <end position="100"/>
    </location>
</feature>
<dbReference type="eggNOG" id="COG2127">
    <property type="taxonomic scope" value="Bacteria"/>
</dbReference>
<keyword evidence="4" id="KW-1185">Reference proteome</keyword>
<proteinExistence type="inferred from homology"/>
<dbReference type="InterPro" id="IPR022935">
    <property type="entry name" value="ClpS"/>
</dbReference>
<dbReference type="Pfam" id="PF02617">
    <property type="entry name" value="ClpS"/>
    <property type="match status" value="1"/>
</dbReference>
<comment type="function">
    <text evidence="1">Involved in the modulation of the specificity of the ClpAP-mediated ATP-dependent protein degradation.</text>
</comment>
<dbReference type="STRING" id="596151.DesfrDRAFT_4077"/>
<protein>
    <recommendedName>
        <fullName evidence="1">ATP-dependent Clp protease adapter protein ClpS</fullName>
    </recommendedName>
</protein>
<dbReference type="RefSeq" id="WP_005997100.1">
    <property type="nucleotide sequence ID" value="NZ_AECZ01000059.1"/>
</dbReference>
<dbReference type="Proteomes" id="UP000006250">
    <property type="component" value="Unassembled WGS sequence"/>
</dbReference>
<evidence type="ECO:0000259" key="2">
    <source>
        <dbReference type="Pfam" id="PF02617"/>
    </source>
</evidence>
<dbReference type="SUPFAM" id="SSF54736">
    <property type="entry name" value="ClpS-like"/>
    <property type="match status" value="1"/>
</dbReference>
<organism evidence="3 4">
    <name type="scientific">Solidesulfovibrio fructosivorans JJ]</name>
    <dbReference type="NCBI Taxonomy" id="596151"/>
    <lineage>
        <taxon>Bacteria</taxon>
        <taxon>Pseudomonadati</taxon>
        <taxon>Thermodesulfobacteriota</taxon>
        <taxon>Desulfovibrionia</taxon>
        <taxon>Desulfovibrionales</taxon>
        <taxon>Desulfovibrionaceae</taxon>
        <taxon>Solidesulfovibrio</taxon>
    </lineage>
</organism>
<sequence>MSHPIEQEQPGLGVEVEEEVREPRRYKVLLHNDDYTTMEFVIQVLVGVFHKNENEATQIMLNVHNNGVGVCGEYTAEVAELKVSLVHRLAKENGYPLKCSMEEV</sequence>
<dbReference type="GO" id="GO:0006508">
    <property type="term" value="P:proteolysis"/>
    <property type="evidence" value="ECO:0007669"/>
    <property type="project" value="UniProtKB-UniRule"/>
</dbReference>
<keyword evidence="3" id="KW-0645">Protease</keyword>
<evidence type="ECO:0000313" key="4">
    <source>
        <dbReference type="Proteomes" id="UP000006250"/>
    </source>
</evidence>
<name>E1K2H7_SOLFR</name>
<comment type="caution">
    <text evidence="3">The sequence shown here is derived from an EMBL/GenBank/DDBJ whole genome shotgun (WGS) entry which is preliminary data.</text>
</comment>
<dbReference type="PANTHER" id="PTHR33473:SF19">
    <property type="entry name" value="ATP-DEPENDENT CLP PROTEASE ADAPTER PROTEIN CLPS"/>
    <property type="match status" value="1"/>
</dbReference>